<sequence>MEYAVDPAEFEFWWNEMLYIFSLTLTMLVLYSLYMASFIFSIYTLTHRNPAGRRFLLFTASAMFLLGAVYAILCVVAAGVIIRINKALIQGSANLLHLQRLFGGLELSRGILVTANNFITDLVLVRPFPCRSPN</sequence>
<dbReference type="AlphaFoldDB" id="A0AAD7CHP7"/>
<accession>A0AAD7CHP7</accession>
<name>A0AAD7CHP7_MYCRO</name>
<proteinExistence type="predicted"/>
<evidence type="ECO:0000313" key="2">
    <source>
        <dbReference type="EMBL" id="KAJ7649326.1"/>
    </source>
</evidence>
<comment type="caution">
    <text evidence="2">The sequence shown here is derived from an EMBL/GenBank/DDBJ whole genome shotgun (WGS) entry which is preliminary data.</text>
</comment>
<evidence type="ECO:0000313" key="3">
    <source>
        <dbReference type="Proteomes" id="UP001221757"/>
    </source>
</evidence>
<dbReference type="EMBL" id="JARKIE010000364">
    <property type="protein sequence ID" value="KAJ7649326.1"/>
    <property type="molecule type" value="Genomic_DNA"/>
</dbReference>
<feature type="transmembrane region" description="Helical" evidence="1">
    <location>
        <begin position="20"/>
        <end position="43"/>
    </location>
</feature>
<feature type="transmembrane region" description="Helical" evidence="1">
    <location>
        <begin position="55"/>
        <end position="82"/>
    </location>
</feature>
<protein>
    <submittedName>
        <fullName evidence="2">Uncharacterized protein</fullName>
    </submittedName>
</protein>
<evidence type="ECO:0000256" key="1">
    <source>
        <dbReference type="SAM" id="Phobius"/>
    </source>
</evidence>
<dbReference type="Proteomes" id="UP001221757">
    <property type="component" value="Unassembled WGS sequence"/>
</dbReference>
<reference evidence="2" key="1">
    <citation type="submission" date="2023-03" db="EMBL/GenBank/DDBJ databases">
        <title>Massive genome expansion in bonnet fungi (Mycena s.s.) driven by repeated elements and novel gene families across ecological guilds.</title>
        <authorList>
            <consortium name="Lawrence Berkeley National Laboratory"/>
            <person name="Harder C.B."/>
            <person name="Miyauchi S."/>
            <person name="Viragh M."/>
            <person name="Kuo A."/>
            <person name="Thoen E."/>
            <person name="Andreopoulos B."/>
            <person name="Lu D."/>
            <person name="Skrede I."/>
            <person name="Drula E."/>
            <person name="Henrissat B."/>
            <person name="Morin E."/>
            <person name="Kohler A."/>
            <person name="Barry K."/>
            <person name="LaButti K."/>
            <person name="Morin E."/>
            <person name="Salamov A."/>
            <person name="Lipzen A."/>
            <person name="Mereny Z."/>
            <person name="Hegedus B."/>
            <person name="Baldrian P."/>
            <person name="Stursova M."/>
            <person name="Weitz H."/>
            <person name="Taylor A."/>
            <person name="Grigoriev I.V."/>
            <person name="Nagy L.G."/>
            <person name="Martin F."/>
            <person name="Kauserud H."/>
        </authorList>
    </citation>
    <scope>NUCLEOTIDE SEQUENCE</scope>
    <source>
        <strain evidence="2">CBHHK067</strain>
    </source>
</reference>
<gene>
    <name evidence="2" type="ORF">B0H17DRAFT_1215312</name>
</gene>
<keyword evidence="1" id="KW-1133">Transmembrane helix</keyword>
<keyword evidence="1" id="KW-0472">Membrane</keyword>
<keyword evidence="1" id="KW-0812">Transmembrane</keyword>
<organism evidence="2 3">
    <name type="scientific">Mycena rosella</name>
    <name type="common">Pink bonnet</name>
    <name type="synonym">Agaricus rosellus</name>
    <dbReference type="NCBI Taxonomy" id="1033263"/>
    <lineage>
        <taxon>Eukaryota</taxon>
        <taxon>Fungi</taxon>
        <taxon>Dikarya</taxon>
        <taxon>Basidiomycota</taxon>
        <taxon>Agaricomycotina</taxon>
        <taxon>Agaricomycetes</taxon>
        <taxon>Agaricomycetidae</taxon>
        <taxon>Agaricales</taxon>
        <taxon>Marasmiineae</taxon>
        <taxon>Mycenaceae</taxon>
        <taxon>Mycena</taxon>
    </lineage>
</organism>
<keyword evidence="3" id="KW-1185">Reference proteome</keyword>